<dbReference type="GO" id="GO:0030428">
    <property type="term" value="C:cell septum"/>
    <property type="evidence" value="ECO:0007669"/>
    <property type="project" value="TreeGrafter"/>
</dbReference>
<organism evidence="10 11">
    <name type="scientific">Desulfotomaculum nigrificans (strain DSM 14880 / VKM B-2319 / CO-1-SRB)</name>
    <name type="common">Desulfotomaculum carboxydivorans</name>
    <dbReference type="NCBI Taxonomy" id="868595"/>
    <lineage>
        <taxon>Bacteria</taxon>
        <taxon>Bacillati</taxon>
        <taxon>Bacillota</taxon>
        <taxon>Clostridia</taxon>
        <taxon>Eubacteriales</taxon>
        <taxon>Desulfotomaculaceae</taxon>
        <taxon>Desulfotomaculum</taxon>
    </lineage>
</organism>
<dbReference type="GO" id="GO:0032153">
    <property type="term" value="C:cell division site"/>
    <property type="evidence" value="ECO:0007669"/>
    <property type="project" value="TreeGrafter"/>
</dbReference>
<comment type="subcellular location">
    <subcellularLocation>
        <location evidence="1">Cytoplasm</location>
    </subcellularLocation>
</comment>
<dbReference type="GO" id="GO:0000917">
    <property type="term" value="P:division septum assembly"/>
    <property type="evidence" value="ECO:0007669"/>
    <property type="project" value="UniProtKB-KW"/>
</dbReference>
<dbReference type="EMBL" id="CP002736">
    <property type="protein sequence ID" value="AEF94069.1"/>
    <property type="molecule type" value="Genomic_DNA"/>
</dbReference>
<dbReference type="PANTHER" id="PTHR34981">
    <property type="entry name" value="CELL DIVISION PROTEIN ZAPA"/>
    <property type="match status" value="1"/>
</dbReference>
<reference evidence="10" key="1">
    <citation type="submission" date="2011-05" db="EMBL/GenBank/DDBJ databases">
        <title>Complete sequence of Desulfotomaculum carboxydivorans CO-1-SRB.</title>
        <authorList>
            <consortium name="US DOE Joint Genome Institute"/>
            <person name="Lucas S."/>
            <person name="Han J."/>
            <person name="Lapidus A."/>
            <person name="Cheng J.-F."/>
            <person name="Goodwin L."/>
            <person name="Pitluck S."/>
            <person name="Peters L."/>
            <person name="Mikhailova N."/>
            <person name="Lu M."/>
            <person name="Han C."/>
            <person name="Tapia R."/>
            <person name="Land M."/>
            <person name="Hauser L."/>
            <person name="Kyrpides N."/>
            <person name="Ivanova N."/>
            <person name="Pagani I."/>
            <person name="Stams A."/>
            <person name="Plugge C."/>
            <person name="Muyzer G."/>
            <person name="Kuever J."/>
            <person name="Parshina S."/>
            <person name="Ivanova A."/>
            <person name="Nazina T."/>
            <person name="Woyke T."/>
        </authorList>
    </citation>
    <scope>NUCLEOTIDE SEQUENCE [LARGE SCALE GENOMIC DNA]</scope>
    <source>
        <strain evidence="10">CO-1-SRB</strain>
    </source>
</reference>
<dbReference type="SUPFAM" id="SSF102829">
    <property type="entry name" value="Cell division protein ZapA-like"/>
    <property type="match status" value="1"/>
</dbReference>
<evidence type="ECO:0000256" key="5">
    <source>
        <dbReference type="ARBA" id="ARBA00023210"/>
    </source>
</evidence>
<dbReference type="STRING" id="868595.Desca_1208"/>
<keyword evidence="3" id="KW-0963">Cytoplasm</keyword>
<comment type="function">
    <text evidence="7">Activator of cell division through the inhibition of FtsZ GTPase activity, therefore promoting FtsZ assembly into bundles of protofilaments necessary for the formation of the division Z ring. It is recruited early at mid-cell but it is not essential for cell division.</text>
</comment>
<keyword evidence="11" id="KW-1185">Reference proteome</keyword>
<evidence type="ECO:0000256" key="9">
    <source>
        <dbReference type="ARBA" id="ARBA00033158"/>
    </source>
</evidence>
<comment type="subunit">
    <text evidence="8">Homodimer. Interacts with FtsZ.</text>
</comment>
<dbReference type="InterPro" id="IPR007838">
    <property type="entry name" value="Cell_div_ZapA-like"/>
</dbReference>
<evidence type="ECO:0000256" key="7">
    <source>
        <dbReference type="ARBA" id="ARBA00024910"/>
    </source>
</evidence>
<evidence type="ECO:0000256" key="8">
    <source>
        <dbReference type="ARBA" id="ARBA00026068"/>
    </source>
</evidence>
<dbReference type="InterPro" id="IPR036192">
    <property type="entry name" value="Cell_div_ZapA-like_sf"/>
</dbReference>
<evidence type="ECO:0000256" key="4">
    <source>
        <dbReference type="ARBA" id="ARBA00022618"/>
    </source>
</evidence>
<evidence type="ECO:0000313" key="11">
    <source>
        <dbReference type="Proteomes" id="UP000009226"/>
    </source>
</evidence>
<dbReference type="Pfam" id="PF05164">
    <property type="entry name" value="ZapA"/>
    <property type="match status" value="1"/>
</dbReference>
<dbReference type="HOGENOM" id="CLU_116623_4_2_9"/>
<dbReference type="InterPro" id="IPR053712">
    <property type="entry name" value="Bac_CellDiv_Activator"/>
</dbReference>
<name>F6B414_DESCC</name>
<keyword evidence="4" id="KW-0132">Cell division</keyword>
<sequence>MSDQANRVEVEIFGEHYTLKGQESPEYMLLVAQHVNKKMYEISQRNNKLSLSKVAVLTAINLADELLKLQQQYNNLLNMMDPDKS</sequence>
<dbReference type="GO" id="GO:0000921">
    <property type="term" value="P:septin ring assembly"/>
    <property type="evidence" value="ECO:0007669"/>
    <property type="project" value="TreeGrafter"/>
</dbReference>
<dbReference type="PANTHER" id="PTHR34981:SF1">
    <property type="entry name" value="CELL DIVISION PROTEIN ZAPA"/>
    <property type="match status" value="1"/>
</dbReference>
<evidence type="ECO:0000313" key="10">
    <source>
        <dbReference type="EMBL" id="AEF94069.1"/>
    </source>
</evidence>
<proteinExistence type="predicted"/>
<evidence type="ECO:0000256" key="2">
    <source>
        <dbReference type="ARBA" id="ARBA00015195"/>
    </source>
</evidence>
<dbReference type="KEGG" id="dca:Desca_1208"/>
<gene>
    <name evidence="10" type="ordered locus">Desca_1208</name>
</gene>
<dbReference type="RefSeq" id="WP_003541720.1">
    <property type="nucleotide sequence ID" value="NC_015565.1"/>
</dbReference>
<evidence type="ECO:0000256" key="1">
    <source>
        <dbReference type="ARBA" id="ARBA00004496"/>
    </source>
</evidence>
<keyword evidence="6" id="KW-0131">Cell cycle</keyword>
<evidence type="ECO:0000256" key="3">
    <source>
        <dbReference type="ARBA" id="ARBA00022490"/>
    </source>
</evidence>
<dbReference type="Gene3D" id="6.10.250.790">
    <property type="match status" value="1"/>
</dbReference>
<evidence type="ECO:0000256" key="6">
    <source>
        <dbReference type="ARBA" id="ARBA00023306"/>
    </source>
</evidence>
<dbReference type="AlphaFoldDB" id="F6B414"/>
<dbReference type="Proteomes" id="UP000009226">
    <property type="component" value="Chromosome"/>
</dbReference>
<keyword evidence="5" id="KW-0717">Septation</keyword>
<dbReference type="GO" id="GO:0005829">
    <property type="term" value="C:cytosol"/>
    <property type="evidence" value="ECO:0007669"/>
    <property type="project" value="TreeGrafter"/>
</dbReference>
<dbReference type="eggNOG" id="COG3027">
    <property type="taxonomic scope" value="Bacteria"/>
</dbReference>
<dbReference type="GO" id="GO:0043093">
    <property type="term" value="P:FtsZ-dependent cytokinesis"/>
    <property type="evidence" value="ECO:0007669"/>
    <property type="project" value="TreeGrafter"/>
</dbReference>
<protein>
    <recommendedName>
        <fullName evidence="2">Cell division protein ZapA</fullName>
    </recommendedName>
    <alternativeName>
        <fullName evidence="9">Z ring-associated protein ZapA</fullName>
    </alternativeName>
</protein>
<accession>F6B414</accession>